<dbReference type="EMBL" id="BCTB01000051">
    <property type="protein sequence ID" value="GAT17230.1"/>
    <property type="molecule type" value="Genomic_DNA"/>
</dbReference>
<evidence type="ECO:0000313" key="1">
    <source>
        <dbReference type="EMBL" id="GAT17230.1"/>
    </source>
</evidence>
<dbReference type="Gene3D" id="3.40.50.720">
    <property type="entry name" value="NAD(P)-binding Rossmann-like Domain"/>
    <property type="match status" value="1"/>
</dbReference>
<comment type="caution">
    <text evidence="1">The sequence shown here is derived from an EMBL/GenBank/DDBJ whole genome shotgun (WGS) entry which is preliminary data.</text>
</comment>
<dbReference type="Proteomes" id="UP000069654">
    <property type="component" value="Unassembled WGS sequence"/>
</dbReference>
<organism evidence="1 2">
    <name type="scientific">Mycolicibacterium thermoresistibile</name>
    <name type="common">Mycobacterium thermoresistibile</name>
    <dbReference type="NCBI Taxonomy" id="1797"/>
    <lineage>
        <taxon>Bacteria</taxon>
        <taxon>Bacillati</taxon>
        <taxon>Actinomycetota</taxon>
        <taxon>Actinomycetes</taxon>
        <taxon>Mycobacteriales</taxon>
        <taxon>Mycobacteriaceae</taxon>
        <taxon>Mycolicibacterium</taxon>
    </lineage>
</organism>
<dbReference type="OrthoDB" id="7064009at2"/>
<name>A0A117INN8_MYCTH</name>
<evidence type="ECO:0000313" key="2">
    <source>
        <dbReference type="Proteomes" id="UP000069654"/>
    </source>
</evidence>
<dbReference type="InterPro" id="IPR036291">
    <property type="entry name" value="NAD(P)-bd_dom_sf"/>
</dbReference>
<reference evidence="2" key="2">
    <citation type="submission" date="2016-02" db="EMBL/GenBank/DDBJ databases">
        <title>Draft genome sequence of five rapidly growing Mycobacterium species.</title>
        <authorList>
            <person name="Katahira K."/>
            <person name="Gotou Y."/>
            <person name="Iida K."/>
            <person name="Ogura Y."/>
            <person name="Hayashi T."/>
        </authorList>
    </citation>
    <scope>NUCLEOTIDE SEQUENCE [LARGE SCALE GENOMIC DNA]</scope>
    <source>
        <strain evidence="2">JCM6362</strain>
    </source>
</reference>
<dbReference type="SUPFAM" id="SSF51735">
    <property type="entry name" value="NAD(P)-binding Rossmann-fold domains"/>
    <property type="match status" value="1"/>
</dbReference>
<dbReference type="Pfam" id="PF13561">
    <property type="entry name" value="adh_short_C2"/>
    <property type="match status" value="1"/>
</dbReference>
<dbReference type="AlphaFoldDB" id="A0A117INN8"/>
<proteinExistence type="predicted"/>
<dbReference type="RefSeq" id="WP_061252302.1">
    <property type="nucleotide sequence ID" value="NZ_BCTB01000051.1"/>
</dbReference>
<reference evidence="1 2" key="1">
    <citation type="journal article" date="2016" name="Genome Announc.">
        <title>Draft Genome Sequences of Five Rapidly Growing Mycobacterium Species, M. thermoresistibile, M. fortuitum subsp. acetamidolyticum, M. canariasense, M. brisbanense, and M. novocastrense.</title>
        <authorList>
            <person name="Katahira K."/>
            <person name="Ogura Y."/>
            <person name="Gotoh Y."/>
            <person name="Hayashi T."/>
        </authorList>
    </citation>
    <scope>NUCLEOTIDE SEQUENCE [LARGE SCALE GENOMIC DNA]</scope>
    <source>
        <strain evidence="1 2">JCM6362</strain>
    </source>
</reference>
<gene>
    <name evidence="1" type="ORF">RMCT_4199</name>
</gene>
<dbReference type="STRING" id="1797.RMCT_4199"/>
<sequence>MNALTRSLALEYAPQRVRVNCIAPGMVDTPLGVDEVVRATGQSRDEVVASRSALTDGFRMISAVASNR</sequence>
<dbReference type="InterPro" id="IPR002347">
    <property type="entry name" value="SDR_fam"/>
</dbReference>
<accession>A0A117INN8</accession>
<protein>
    <submittedName>
        <fullName evidence="1">Cis-2,3-dihydrobiphenyl-2,3-diol dehydrogenase</fullName>
    </submittedName>
</protein>